<evidence type="ECO:0000256" key="1">
    <source>
        <dbReference type="SAM" id="MobiDB-lite"/>
    </source>
</evidence>
<proteinExistence type="predicted"/>
<evidence type="ECO:0000313" key="2">
    <source>
        <dbReference type="EMBL" id="KAE9389616.1"/>
    </source>
</evidence>
<protein>
    <submittedName>
        <fullName evidence="2">Uncharacterized protein</fullName>
    </submittedName>
</protein>
<sequence>MEHRNRYVQPFTLAEAVLLDVSTISEEITRLQYSIKRLRETQDILQETIQEAESPEVADQDILQAFKENQEVMYVSVFFGCSQEERILILKLALTHKGVTVVDHYDVDPTIKPSSNHNGSIEEDDSGGLHL</sequence>
<feature type="region of interest" description="Disordered" evidence="1">
    <location>
        <begin position="109"/>
        <end position="131"/>
    </location>
</feature>
<accession>A0A6A4GVX1</accession>
<organism evidence="2 3">
    <name type="scientific">Gymnopus androsaceus JB14</name>
    <dbReference type="NCBI Taxonomy" id="1447944"/>
    <lineage>
        <taxon>Eukaryota</taxon>
        <taxon>Fungi</taxon>
        <taxon>Dikarya</taxon>
        <taxon>Basidiomycota</taxon>
        <taxon>Agaricomycotina</taxon>
        <taxon>Agaricomycetes</taxon>
        <taxon>Agaricomycetidae</taxon>
        <taxon>Agaricales</taxon>
        <taxon>Marasmiineae</taxon>
        <taxon>Omphalotaceae</taxon>
        <taxon>Gymnopus</taxon>
    </lineage>
</organism>
<feature type="compositionally biased region" description="Acidic residues" evidence="1">
    <location>
        <begin position="121"/>
        <end position="131"/>
    </location>
</feature>
<reference evidence="2" key="1">
    <citation type="journal article" date="2019" name="Environ. Microbiol.">
        <title>Fungal ecological strategies reflected in gene transcription - a case study of two litter decomposers.</title>
        <authorList>
            <person name="Barbi F."/>
            <person name="Kohler A."/>
            <person name="Barry K."/>
            <person name="Baskaran P."/>
            <person name="Daum C."/>
            <person name="Fauchery L."/>
            <person name="Ihrmark K."/>
            <person name="Kuo A."/>
            <person name="LaButti K."/>
            <person name="Lipzen A."/>
            <person name="Morin E."/>
            <person name="Grigoriev I.V."/>
            <person name="Henrissat B."/>
            <person name="Lindahl B."/>
            <person name="Martin F."/>
        </authorList>
    </citation>
    <scope>NUCLEOTIDE SEQUENCE</scope>
    <source>
        <strain evidence="2">JB14</strain>
    </source>
</reference>
<keyword evidence="3" id="KW-1185">Reference proteome</keyword>
<gene>
    <name evidence="2" type="ORF">BT96DRAFT_889964</name>
</gene>
<dbReference type="Proteomes" id="UP000799118">
    <property type="component" value="Unassembled WGS sequence"/>
</dbReference>
<dbReference type="OrthoDB" id="548474at2759"/>
<dbReference type="AlphaFoldDB" id="A0A6A4GVX1"/>
<name>A0A6A4GVX1_9AGAR</name>
<dbReference type="EMBL" id="ML769688">
    <property type="protein sequence ID" value="KAE9389616.1"/>
    <property type="molecule type" value="Genomic_DNA"/>
</dbReference>
<evidence type="ECO:0000313" key="3">
    <source>
        <dbReference type="Proteomes" id="UP000799118"/>
    </source>
</evidence>